<dbReference type="EMBL" id="JAFCMP010000064">
    <property type="protein sequence ID" value="KAG5188746.1"/>
    <property type="molecule type" value="Genomic_DNA"/>
</dbReference>
<feature type="region of interest" description="Disordered" evidence="1">
    <location>
        <begin position="158"/>
        <end position="208"/>
    </location>
</feature>
<organism evidence="2 3">
    <name type="scientific">Tribonema minus</name>
    <dbReference type="NCBI Taxonomy" id="303371"/>
    <lineage>
        <taxon>Eukaryota</taxon>
        <taxon>Sar</taxon>
        <taxon>Stramenopiles</taxon>
        <taxon>Ochrophyta</taxon>
        <taxon>PX clade</taxon>
        <taxon>Xanthophyceae</taxon>
        <taxon>Tribonematales</taxon>
        <taxon>Tribonemataceae</taxon>
        <taxon>Tribonema</taxon>
    </lineage>
</organism>
<name>A0A835Z8T8_9STRA</name>
<comment type="caution">
    <text evidence="2">The sequence shown here is derived from an EMBL/GenBank/DDBJ whole genome shotgun (WGS) entry which is preliminary data.</text>
</comment>
<proteinExistence type="predicted"/>
<evidence type="ECO:0000313" key="2">
    <source>
        <dbReference type="EMBL" id="KAG5188746.1"/>
    </source>
</evidence>
<evidence type="ECO:0000313" key="3">
    <source>
        <dbReference type="Proteomes" id="UP000664859"/>
    </source>
</evidence>
<evidence type="ECO:0000256" key="1">
    <source>
        <dbReference type="SAM" id="MobiDB-lite"/>
    </source>
</evidence>
<accession>A0A835Z8T8</accession>
<dbReference type="Proteomes" id="UP000664859">
    <property type="component" value="Unassembled WGS sequence"/>
</dbReference>
<dbReference type="AlphaFoldDB" id="A0A835Z8T8"/>
<gene>
    <name evidence="2" type="ORF">JKP88DRAFT_253290</name>
</gene>
<reference evidence="2" key="1">
    <citation type="submission" date="2021-02" db="EMBL/GenBank/DDBJ databases">
        <title>First Annotated Genome of the Yellow-green Alga Tribonema minus.</title>
        <authorList>
            <person name="Mahan K.M."/>
        </authorList>
    </citation>
    <scope>NUCLEOTIDE SEQUENCE</scope>
    <source>
        <strain evidence="2">UTEX B ZZ1240</strain>
    </source>
</reference>
<protein>
    <submittedName>
        <fullName evidence="2">Uncharacterized protein</fullName>
    </submittedName>
</protein>
<keyword evidence="3" id="KW-1185">Reference proteome</keyword>
<sequence length="318" mass="35402">MTIWREIKVVAEIVLLPLAIFGGFRSLGSTPLAQGNFSHSLQHAFNGTISNPLRLPAKLEVKFALRTGPNGDDDGVRSKAPARQTSCRRTRVRKHTTLVVPPALWTAMCRRLSLHMQVAYLMSKHLCLQVMTIWEEVKDVARIVLVPLASMGVFRSLGDQPRHHPQQHAARAGHYPARPGQPPLDIRGNHDESAATSRPARGAVHTADGVTRRFASDFRRHDQRRMLSHALAARCPRRESDGENFDTPRQRWELHLKLDGESQGFVIVPSNARWRLSWRAGVAPGQAALPKDQTPPEMATGTITMRATSFTSAHIVMT</sequence>